<evidence type="ECO:0000313" key="3">
    <source>
        <dbReference type="EMBL" id="GGH78032.1"/>
    </source>
</evidence>
<gene>
    <name evidence="3" type="ORF">GCM10007362_22680</name>
</gene>
<keyword evidence="1" id="KW-0378">Hydrolase</keyword>
<keyword evidence="1" id="KW-0645">Protease</keyword>
<comment type="caution">
    <text evidence="3">The sequence shown here is derived from an EMBL/GenBank/DDBJ whole genome shotgun (WGS) entry which is preliminary data.</text>
</comment>
<organism evidence="3 4">
    <name type="scientific">Saccharibacillus endophyticus</name>
    <dbReference type="NCBI Taxonomy" id="2060666"/>
    <lineage>
        <taxon>Bacteria</taxon>
        <taxon>Bacillati</taxon>
        <taxon>Bacillota</taxon>
        <taxon>Bacilli</taxon>
        <taxon>Bacillales</taxon>
        <taxon>Paenibacillaceae</taxon>
        <taxon>Saccharibacillus</taxon>
    </lineage>
</organism>
<evidence type="ECO:0000256" key="2">
    <source>
        <dbReference type="SAM" id="SignalP"/>
    </source>
</evidence>
<dbReference type="PANTHER" id="PTHR43019">
    <property type="entry name" value="SERINE ENDOPROTEASE DEGS"/>
    <property type="match status" value="1"/>
</dbReference>
<dbReference type="InterPro" id="IPR009003">
    <property type="entry name" value="Peptidase_S1_PA"/>
</dbReference>
<proteinExistence type="predicted"/>
<keyword evidence="4" id="KW-1185">Reference proteome</keyword>
<dbReference type="Gene3D" id="2.40.10.120">
    <property type="match status" value="1"/>
</dbReference>
<evidence type="ECO:0000256" key="1">
    <source>
        <dbReference type="ARBA" id="ARBA00022825"/>
    </source>
</evidence>
<dbReference type="SUPFAM" id="SSF50494">
    <property type="entry name" value="Trypsin-like serine proteases"/>
    <property type="match status" value="1"/>
</dbReference>
<reference evidence="4" key="1">
    <citation type="journal article" date="2019" name="Int. J. Syst. Evol. Microbiol.">
        <title>The Global Catalogue of Microorganisms (GCM) 10K type strain sequencing project: providing services to taxonomists for standard genome sequencing and annotation.</title>
        <authorList>
            <consortium name="The Broad Institute Genomics Platform"/>
            <consortium name="The Broad Institute Genome Sequencing Center for Infectious Disease"/>
            <person name="Wu L."/>
            <person name="Ma J."/>
        </authorList>
    </citation>
    <scope>NUCLEOTIDE SEQUENCE [LARGE SCALE GENOMIC DNA]</scope>
    <source>
        <strain evidence="4">CCM 8702</strain>
    </source>
</reference>
<keyword evidence="2" id="KW-0732">Signal</keyword>
<dbReference type="EMBL" id="BMDD01000002">
    <property type="protein sequence ID" value="GGH78032.1"/>
    <property type="molecule type" value="Genomic_DNA"/>
</dbReference>
<protein>
    <recommendedName>
        <fullName evidence="5">Serine protease</fullName>
    </recommendedName>
</protein>
<dbReference type="InterPro" id="IPR001940">
    <property type="entry name" value="Peptidase_S1C"/>
</dbReference>
<accession>A0ABQ1ZT98</accession>
<evidence type="ECO:0008006" key="5">
    <source>
        <dbReference type="Google" id="ProtNLM"/>
    </source>
</evidence>
<dbReference type="Proteomes" id="UP000605427">
    <property type="component" value="Unassembled WGS sequence"/>
</dbReference>
<name>A0ABQ1ZT98_9BACL</name>
<feature type="chain" id="PRO_5046341298" description="Serine protease" evidence="2">
    <location>
        <begin position="25"/>
        <end position="227"/>
    </location>
</feature>
<keyword evidence="1" id="KW-0720">Serine protease</keyword>
<dbReference type="PRINTS" id="PR00834">
    <property type="entry name" value="PROTEASES2C"/>
</dbReference>
<dbReference type="Pfam" id="PF13365">
    <property type="entry name" value="Trypsin_2"/>
    <property type="match status" value="1"/>
</dbReference>
<sequence length="227" mass="23651">MRGRIGGIAAAVIAVSVLGGTVHATAARAEAVGQESVSGAEKAYRDSAPAVFYLKAYRKDGTLKTVGSGFLTSTGKALTAAHVVEDGVRFEAVFDDGAVRKVNVLKSDEEADVALLSVANTGKRTTLALTDEKSPARYGQRSFAIGYPLKDGKIITEGIVNAPKAEVNGEIRLLTSAQVSSGMSGGPLLGEDGRVIGLISGSFRTMSGIHICVTAEEIRNLLKTWKA</sequence>
<dbReference type="RefSeq" id="WP_172247387.1">
    <property type="nucleotide sequence ID" value="NZ_BMDD01000002.1"/>
</dbReference>
<feature type="signal peptide" evidence="2">
    <location>
        <begin position="1"/>
        <end position="24"/>
    </location>
</feature>
<evidence type="ECO:0000313" key="4">
    <source>
        <dbReference type="Proteomes" id="UP000605427"/>
    </source>
</evidence>
<dbReference type="PANTHER" id="PTHR43019:SF23">
    <property type="entry name" value="PROTEASE DO-LIKE 5, CHLOROPLASTIC"/>
    <property type="match status" value="1"/>
</dbReference>